<evidence type="ECO:0000256" key="2">
    <source>
        <dbReference type="ARBA" id="ARBA00005695"/>
    </source>
</evidence>
<dbReference type="AlphaFoldDB" id="A0A937W615"/>
<dbReference type="PANTHER" id="PTHR30290:SF10">
    <property type="entry name" value="PERIPLASMIC OLIGOPEPTIDE-BINDING PROTEIN-RELATED"/>
    <property type="match status" value="1"/>
</dbReference>
<feature type="domain" description="Solute-binding protein family 5" evidence="5">
    <location>
        <begin position="98"/>
        <end position="464"/>
    </location>
</feature>
<dbReference type="GO" id="GO:0030288">
    <property type="term" value="C:outer membrane-bounded periplasmic space"/>
    <property type="evidence" value="ECO:0007669"/>
    <property type="project" value="UniProtKB-ARBA"/>
</dbReference>
<dbReference type="Gene3D" id="3.10.105.10">
    <property type="entry name" value="Dipeptide-binding Protein, Domain 3"/>
    <property type="match status" value="1"/>
</dbReference>
<comment type="similarity">
    <text evidence="2">Belongs to the bacterial solute-binding protein 5 family.</text>
</comment>
<evidence type="ECO:0000313" key="7">
    <source>
        <dbReference type="Proteomes" id="UP000712673"/>
    </source>
</evidence>
<accession>A0A937W615</accession>
<comment type="subcellular location">
    <subcellularLocation>
        <location evidence="1">Cell envelope</location>
    </subcellularLocation>
</comment>
<dbReference type="EMBL" id="VGLS01000700">
    <property type="protein sequence ID" value="MBM3225835.1"/>
    <property type="molecule type" value="Genomic_DNA"/>
</dbReference>
<gene>
    <name evidence="6" type="ORF">FJZ47_18840</name>
</gene>
<dbReference type="SUPFAM" id="SSF53850">
    <property type="entry name" value="Periplasmic binding protein-like II"/>
    <property type="match status" value="1"/>
</dbReference>
<dbReference type="Pfam" id="PF00496">
    <property type="entry name" value="SBP_bac_5"/>
    <property type="match status" value="1"/>
</dbReference>
<comment type="caution">
    <text evidence="6">The sequence shown here is derived from an EMBL/GenBank/DDBJ whole genome shotgun (WGS) entry which is preliminary data.</text>
</comment>
<protein>
    <recommendedName>
        <fullName evidence="5">Solute-binding protein family 5 domain-containing protein</fullName>
    </recommendedName>
</protein>
<keyword evidence="3" id="KW-0813">Transport</keyword>
<evidence type="ECO:0000256" key="1">
    <source>
        <dbReference type="ARBA" id="ARBA00004196"/>
    </source>
</evidence>
<dbReference type="Gene3D" id="3.40.190.10">
    <property type="entry name" value="Periplasmic binding protein-like II"/>
    <property type="match status" value="1"/>
</dbReference>
<dbReference type="GO" id="GO:0043190">
    <property type="term" value="C:ATP-binding cassette (ABC) transporter complex"/>
    <property type="evidence" value="ECO:0007669"/>
    <property type="project" value="InterPro"/>
</dbReference>
<dbReference type="GO" id="GO:1904680">
    <property type="term" value="F:peptide transmembrane transporter activity"/>
    <property type="evidence" value="ECO:0007669"/>
    <property type="project" value="TreeGrafter"/>
</dbReference>
<sequence>MGRHFLSRADLARGTAQRRSRAARPFRGFLTAILCALAFAGCVPGSQEAGPGAKVAQTLVLAAGHELGAANPHDYGSNMALLDLLYEPLVRYGPDGSPVPALAVSWGSTPDGLTWTFTLRPQVTFHDGTPFDAAAVKWNFDRWLGAPAHGWLPLTERITKVETPDARTVALTLRQAYYPILQELSVIRPVRFLSPRAVDGHGVFAQPCGTGPWKMASLAERRAVLVRNEAYWGAKPQIHGVVVEVILDAQTRVAALQSGEIQMIGGEYLGTIPPESLATLQADPALAVLTGSSVTSLHLMTQYIKPPFDDVRVRRALNLAIDRQGIVQAIFGGRAEAATGVMASAIPYVTRTATDLYHFNPSQARSLLAEAGWRPDARGVLVKDGQPLQMELGVDRSRLPETVSIAEAIQAQVQAIGIDLKLRLYDYSGWLQAYRSRHFALLMSFTWGPPYDPHTLLHGSFRSAPAPDAMPAYTDAQLDGLIDAALASTDVPTRHTLYQRIWQYMDDQAVVIPLVSPHRLYAHRSSVTGLRLGGTEYDLAYALQQVVIRGKK</sequence>
<dbReference type="InterPro" id="IPR030678">
    <property type="entry name" value="Peptide/Ni-bd"/>
</dbReference>
<dbReference type="Proteomes" id="UP000712673">
    <property type="component" value="Unassembled WGS sequence"/>
</dbReference>
<dbReference type="GO" id="GO:0015833">
    <property type="term" value="P:peptide transport"/>
    <property type="evidence" value="ECO:0007669"/>
    <property type="project" value="TreeGrafter"/>
</dbReference>
<dbReference type="InterPro" id="IPR000914">
    <property type="entry name" value="SBP_5_dom"/>
</dbReference>
<evidence type="ECO:0000313" key="6">
    <source>
        <dbReference type="EMBL" id="MBM3225835.1"/>
    </source>
</evidence>
<dbReference type="PANTHER" id="PTHR30290">
    <property type="entry name" value="PERIPLASMIC BINDING COMPONENT OF ABC TRANSPORTER"/>
    <property type="match status" value="1"/>
</dbReference>
<proteinExistence type="inferred from homology"/>
<evidence type="ECO:0000259" key="5">
    <source>
        <dbReference type="Pfam" id="PF00496"/>
    </source>
</evidence>
<organism evidence="6 7">
    <name type="scientific">Tectimicrobiota bacterium</name>
    <dbReference type="NCBI Taxonomy" id="2528274"/>
    <lineage>
        <taxon>Bacteria</taxon>
        <taxon>Pseudomonadati</taxon>
        <taxon>Nitrospinota/Tectimicrobiota group</taxon>
        <taxon>Candidatus Tectimicrobiota</taxon>
    </lineage>
</organism>
<evidence type="ECO:0000256" key="4">
    <source>
        <dbReference type="ARBA" id="ARBA00022729"/>
    </source>
</evidence>
<dbReference type="PIRSF" id="PIRSF002741">
    <property type="entry name" value="MppA"/>
    <property type="match status" value="1"/>
</dbReference>
<name>A0A937W615_UNCTE</name>
<dbReference type="InterPro" id="IPR039424">
    <property type="entry name" value="SBP_5"/>
</dbReference>
<evidence type="ECO:0000256" key="3">
    <source>
        <dbReference type="ARBA" id="ARBA00022448"/>
    </source>
</evidence>
<reference evidence="6" key="1">
    <citation type="submission" date="2019-03" db="EMBL/GenBank/DDBJ databases">
        <title>Lake Tanganyika Metagenome-Assembled Genomes (MAGs).</title>
        <authorList>
            <person name="Tran P."/>
        </authorList>
    </citation>
    <scope>NUCLEOTIDE SEQUENCE</scope>
    <source>
        <strain evidence="6">K_DeepCast_65m_m2_066</strain>
    </source>
</reference>
<keyword evidence="4" id="KW-0732">Signal</keyword>